<evidence type="ECO:0000313" key="2">
    <source>
        <dbReference type="Proteomes" id="UP000265540"/>
    </source>
</evidence>
<comment type="caution">
    <text evidence="1">The sequence shown here is derived from an EMBL/GenBank/DDBJ whole genome shotgun (WGS) entry which is preliminary data.</text>
</comment>
<evidence type="ECO:0000313" key="1">
    <source>
        <dbReference type="EMBL" id="RJR26511.1"/>
    </source>
</evidence>
<organism evidence="1 2">
    <name type="scientific">candidate division WWE3 bacterium</name>
    <dbReference type="NCBI Taxonomy" id="2053526"/>
    <lineage>
        <taxon>Bacteria</taxon>
        <taxon>Katanobacteria</taxon>
    </lineage>
</organism>
<protein>
    <submittedName>
        <fullName evidence="1">Uncharacterized protein</fullName>
    </submittedName>
</protein>
<proteinExistence type="predicted"/>
<accession>A0A3A4ZB79</accession>
<dbReference type="EMBL" id="QZJF01000021">
    <property type="protein sequence ID" value="RJR26511.1"/>
    <property type="molecule type" value="Genomic_DNA"/>
</dbReference>
<dbReference type="AlphaFoldDB" id="A0A3A4ZB79"/>
<name>A0A3A4ZB79_UNCKA</name>
<gene>
    <name evidence="1" type="ORF">C4561_05185</name>
</gene>
<reference evidence="1 2" key="1">
    <citation type="journal article" date="2017" name="ISME J.">
        <title>Energy and carbon metabolisms in a deep terrestrial subsurface fluid microbial community.</title>
        <authorList>
            <person name="Momper L."/>
            <person name="Jungbluth S.P."/>
            <person name="Lee M.D."/>
            <person name="Amend J.P."/>
        </authorList>
    </citation>
    <scope>NUCLEOTIDE SEQUENCE [LARGE SCALE GENOMIC DNA]</scope>
    <source>
        <strain evidence="1">SURF_46</strain>
    </source>
</reference>
<dbReference type="Proteomes" id="UP000265540">
    <property type="component" value="Unassembled WGS sequence"/>
</dbReference>
<sequence length="251" mass="28878">MDQEAALEGAREMDRFLAYISGAFPNLSAEVNSDARLHFVLYALFTGLTPINRLKDGARELKLQFNEAFKLFGTQRVEMIDIPECAKVERIRSEFININAVRKVVEMNRRYFPDFTDPIEWIRQNPQVLCYECTEPGDMKHVTYGILSGFPPQACRDYRVFTESLSFLNEAGITLPSFVSNPQHLRDVFARSEVADSLSGQPSHLRVLQNARASGFLHFTCYTFSEEQAEYVRYLEEAFFSTLMLVGYNEY</sequence>